<evidence type="ECO:0000313" key="2">
    <source>
        <dbReference type="Proteomes" id="UP000095283"/>
    </source>
</evidence>
<evidence type="ECO:0000313" key="3">
    <source>
        <dbReference type="WBParaSite" id="Hba_08516"/>
    </source>
</evidence>
<sequence>MESGSRRKQLRPARVNDPLTTASQNNTRKVDVTMDTIAQDQLNETLKTAMAKIGETRVKSEIDEDSGIEMRTGETRGPYPVKELRASSSEGENEVTIVDQLGNTHHFEVDSVDPILRRIKPCHNALESNCIVFHVESLIQILITKDLRSEDDLLPILIPQQQPSTASDADIEKRFLCTKCHIAKFNCYENLTAHQKFYCKGKDSLNSINCYYYYYYYYHHHDYSANSNVKLTSKPILHGWDPTTKCHTSTSCLSRSATTRHGSERCTVLNERRKDLYQLLWTYQKDGRKMMLVLGRLHQTLCQLNNIIAKMWSDQKISENLLERSHSELDAMKFEILLATHVAKVKAERKSPPEQMEED</sequence>
<protein>
    <submittedName>
        <fullName evidence="3">C2H2-type domain-containing protein</fullName>
    </submittedName>
</protein>
<accession>A0A1I7WTS8</accession>
<keyword evidence="2" id="KW-1185">Reference proteome</keyword>
<feature type="region of interest" description="Disordered" evidence="1">
    <location>
        <begin position="1"/>
        <end position="30"/>
    </location>
</feature>
<name>A0A1I7WTS8_HETBA</name>
<dbReference type="Proteomes" id="UP000095283">
    <property type="component" value="Unplaced"/>
</dbReference>
<dbReference type="WBParaSite" id="Hba_08516">
    <property type="protein sequence ID" value="Hba_08516"/>
    <property type="gene ID" value="Hba_08516"/>
</dbReference>
<organism evidence="2 3">
    <name type="scientific">Heterorhabditis bacteriophora</name>
    <name type="common">Entomopathogenic nematode worm</name>
    <dbReference type="NCBI Taxonomy" id="37862"/>
    <lineage>
        <taxon>Eukaryota</taxon>
        <taxon>Metazoa</taxon>
        <taxon>Ecdysozoa</taxon>
        <taxon>Nematoda</taxon>
        <taxon>Chromadorea</taxon>
        <taxon>Rhabditida</taxon>
        <taxon>Rhabditina</taxon>
        <taxon>Rhabditomorpha</taxon>
        <taxon>Strongyloidea</taxon>
        <taxon>Heterorhabditidae</taxon>
        <taxon>Heterorhabditis</taxon>
    </lineage>
</organism>
<feature type="compositionally biased region" description="Basic residues" evidence="1">
    <location>
        <begin position="1"/>
        <end position="11"/>
    </location>
</feature>
<dbReference type="AlphaFoldDB" id="A0A1I7WTS8"/>
<reference evidence="3" key="1">
    <citation type="submission" date="2016-11" db="UniProtKB">
        <authorList>
            <consortium name="WormBaseParasite"/>
        </authorList>
    </citation>
    <scope>IDENTIFICATION</scope>
</reference>
<proteinExistence type="predicted"/>
<feature type="compositionally biased region" description="Polar residues" evidence="1">
    <location>
        <begin position="18"/>
        <end position="27"/>
    </location>
</feature>
<evidence type="ECO:0000256" key="1">
    <source>
        <dbReference type="SAM" id="MobiDB-lite"/>
    </source>
</evidence>